<accession>A0A6F8ZEK5</accession>
<dbReference type="KEGG" id="hfv:R50_0792"/>
<gene>
    <name evidence="1" type="ORF">R50_0792</name>
</gene>
<proteinExistence type="predicted"/>
<evidence type="ECO:0000313" key="2">
    <source>
        <dbReference type="Proteomes" id="UP000503399"/>
    </source>
</evidence>
<dbReference type="EMBL" id="LR778114">
    <property type="protein sequence ID" value="CAB1128298.1"/>
    <property type="molecule type" value="Genomic_DNA"/>
</dbReference>
<name>A0A6F8ZEK5_9FIRM</name>
<organism evidence="1 2">
    <name type="scientific">Candidatus Hydrogenisulfobacillus filiaventi</name>
    <dbReference type="NCBI Taxonomy" id="2707344"/>
    <lineage>
        <taxon>Bacteria</taxon>
        <taxon>Bacillati</taxon>
        <taxon>Bacillota</taxon>
        <taxon>Clostridia</taxon>
        <taxon>Eubacteriales</taxon>
        <taxon>Clostridiales Family XVII. Incertae Sedis</taxon>
        <taxon>Candidatus Hydrogenisulfobacillus</taxon>
    </lineage>
</organism>
<dbReference type="AlphaFoldDB" id="A0A6F8ZEK5"/>
<dbReference type="Proteomes" id="UP000503399">
    <property type="component" value="Chromosome"/>
</dbReference>
<reference evidence="1 2" key="1">
    <citation type="submission" date="2020-02" db="EMBL/GenBank/DDBJ databases">
        <authorList>
            <person name="Hogendoorn C."/>
        </authorList>
    </citation>
    <scope>NUCLEOTIDE SEQUENCE [LARGE SCALE GENOMIC DNA]</scope>
    <source>
        <strain evidence="1">R501</strain>
    </source>
</reference>
<protein>
    <submittedName>
        <fullName evidence="1">Cellulose synthase operon protein C</fullName>
    </submittedName>
</protein>
<sequence>MNCWNPTGLPSCWPGWRSSRCWPPPAPGRATAWCAGASGWPPAPADSRGWRRAKARAWGLLARLAHQEGDTTRTREYLLQALRCYTDGPGAWGLQIAAAAVRHAAGDPAAAPDLWALAARMPAAPPLLADADTALERRPFWPSWWTPADGEEA</sequence>
<evidence type="ECO:0000313" key="1">
    <source>
        <dbReference type="EMBL" id="CAB1128298.1"/>
    </source>
</evidence>
<keyword evidence="2" id="KW-1185">Reference proteome</keyword>